<dbReference type="SMART" id="SM00327">
    <property type="entry name" value="VWA"/>
    <property type="match status" value="1"/>
</dbReference>
<dbReference type="KEGG" id="siw:GH266_07895"/>
<dbReference type="AlphaFoldDB" id="A0A857C5Y3"/>
<protein>
    <submittedName>
        <fullName evidence="3">VWA domain-containing protein</fullName>
    </submittedName>
</protein>
<evidence type="ECO:0000313" key="3">
    <source>
        <dbReference type="EMBL" id="QGZ34436.1"/>
    </source>
</evidence>
<dbReference type="Pfam" id="PF13519">
    <property type="entry name" value="VWA_2"/>
    <property type="match status" value="1"/>
</dbReference>
<gene>
    <name evidence="3" type="ORF">GH266_07895</name>
</gene>
<proteinExistence type="predicted"/>
<dbReference type="Proteomes" id="UP000435648">
    <property type="component" value="Chromosome"/>
</dbReference>
<dbReference type="InterPro" id="IPR036465">
    <property type="entry name" value="vWFA_dom_sf"/>
</dbReference>
<sequence>MVKSAACTRVRCLTHPVEVHLRQTGIAALLAAVLAVPAAIAQETQPDTLLVIDMSNSMWGQIDGVAKVDIAREALAGLVETLPDGAPTGLMAYGHRRTGDCGDVEQVVPVTPLDRSALTRAVAAMKPRGKTPITEALRQAAAGLNANDRPARLVLISDGIETCGGDPCALARELAAGGIDFTAHVIGFDIASRADQAKIACIASATGGRYFNARNAGELSEALKSSTEAASAEPAGFPVTFSAVEAETGNAVAGAVDWTVVDAASEQLVATLGGNDAKMDLSPGDYLVTATAGDRAGGVEVTVGDQGASVVVKLASDVPAASVSPAAAGGPASSSLSVAFTGPMEESDFLRILDADGNRLETDNWAWVRDGSPVEMRLPSEPGSYAVAYVWAKAGDRVLATAAIEVTPADLAIELPAQVPAGTTAKVSWRGPNGNGDYLAFVPPGGTADDHDGRYAFVRDGAVLSMQAPAEPGDFEAIYVAGNDGQVMVRTPFKVVDSPATVAIDGPLMVGSHVDVAWTGPGGASDWVGFASVGAPAGEYIGWATPEGSSVRLPTPGIAGDYELRYVLSASEGPKVLASLPVTVAEAQVKLEAPAEVEAGSELQVVAEGPMAGANWVGFALVGDGDGAYVGGAWNSAENIADGRITVMAPAEPGQYELRYVIATGEPRVVARVPVTVK</sequence>
<evidence type="ECO:0000256" key="1">
    <source>
        <dbReference type="SAM" id="SignalP"/>
    </source>
</evidence>
<keyword evidence="1" id="KW-0732">Signal</keyword>
<accession>A0A857C5Y3</accession>
<feature type="domain" description="VWFA" evidence="2">
    <location>
        <begin position="47"/>
        <end position="227"/>
    </location>
</feature>
<feature type="chain" id="PRO_5032347735" evidence="1">
    <location>
        <begin position="42"/>
        <end position="678"/>
    </location>
</feature>
<evidence type="ECO:0000259" key="2">
    <source>
        <dbReference type="PROSITE" id="PS50234"/>
    </source>
</evidence>
<evidence type="ECO:0000313" key="4">
    <source>
        <dbReference type="Proteomes" id="UP000435648"/>
    </source>
</evidence>
<name>A0A857C5Y3_9HYPH</name>
<reference evidence="3 4" key="1">
    <citation type="submission" date="2019-12" db="EMBL/GenBank/DDBJ databases">
        <title>The genome of Stappia indica PHM037.</title>
        <authorList>
            <person name="Kacar D."/>
            <person name="Galan B."/>
            <person name="Canedo L."/>
            <person name="Rodriguez P."/>
            <person name="de la Calle F."/>
            <person name="Garcia J.L."/>
        </authorList>
    </citation>
    <scope>NUCLEOTIDE SEQUENCE [LARGE SCALE GENOMIC DNA]</scope>
    <source>
        <strain evidence="3 4">PHM037</strain>
    </source>
</reference>
<dbReference type="PROSITE" id="PS50234">
    <property type="entry name" value="VWFA"/>
    <property type="match status" value="1"/>
</dbReference>
<dbReference type="InterPro" id="IPR002035">
    <property type="entry name" value="VWF_A"/>
</dbReference>
<dbReference type="Gene3D" id="3.40.50.410">
    <property type="entry name" value="von Willebrand factor, type A domain"/>
    <property type="match status" value="1"/>
</dbReference>
<organism evidence="3 4">
    <name type="scientific">Stappia indica</name>
    <dbReference type="NCBI Taxonomy" id="538381"/>
    <lineage>
        <taxon>Bacteria</taxon>
        <taxon>Pseudomonadati</taxon>
        <taxon>Pseudomonadota</taxon>
        <taxon>Alphaproteobacteria</taxon>
        <taxon>Hyphomicrobiales</taxon>
        <taxon>Stappiaceae</taxon>
        <taxon>Stappia</taxon>
    </lineage>
</organism>
<dbReference type="EMBL" id="CP046908">
    <property type="protein sequence ID" value="QGZ34436.1"/>
    <property type="molecule type" value="Genomic_DNA"/>
</dbReference>
<dbReference type="SUPFAM" id="SSF53300">
    <property type="entry name" value="vWA-like"/>
    <property type="match status" value="1"/>
</dbReference>
<feature type="signal peptide" evidence="1">
    <location>
        <begin position="1"/>
        <end position="41"/>
    </location>
</feature>